<evidence type="ECO:0000259" key="7">
    <source>
        <dbReference type="Pfam" id="PF05662"/>
    </source>
</evidence>
<dbReference type="Gene3D" id="3.30.1300.30">
    <property type="entry name" value="GSPII I/J protein-like"/>
    <property type="match status" value="1"/>
</dbReference>
<feature type="compositionally biased region" description="Low complexity" evidence="4">
    <location>
        <begin position="435"/>
        <end position="465"/>
    </location>
</feature>
<dbReference type="STRING" id="699218.HMPREF0889_0468"/>
<evidence type="ECO:0000256" key="4">
    <source>
        <dbReference type="SAM" id="MobiDB-lite"/>
    </source>
</evidence>
<feature type="domain" description="Trimeric autotransporter adhesin YadA-like stalk" evidence="7">
    <location>
        <begin position="397"/>
        <end position="425"/>
    </location>
</feature>
<dbReference type="InterPro" id="IPR008640">
    <property type="entry name" value="Adhesin_Head_dom"/>
</dbReference>
<dbReference type="Gene3D" id="2.150.10.10">
    <property type="entry name" value="Serralysin-like metalloprotease, C-terminal"/>
    <property type="match status" value="5"/>
</dbReference>
<dbReference type="GO" id="GO:0015031">
    <property type="term" value="P:protein transport"/>
    <property type="evidence" value="ECO:0007669"/>
    <property type="project" value="UniProtKB-KW"/>
</dbReference>
<name>D3LU85_9FIRM</name>
<protein>
    <submittedName>
        <fullName evidence="8">Hep/Hag repeat protein</fullName>
    </submittedName>
</protein>
<comment type="caution">
    <text evidence="8">The sequence shown here is derived from an EMBL/GenBank/DDBJ whole genome shotgun (WGS) entry which is preliminary data.</text>
</comment>
<feature type="region of interest" description="Disordered" evidence="4">
    <location>
        <begin position="83"/>
        <end position="102"/>
    </location>
</feature>
<feature type="domain" description="Trimeric autotransporter adhesin YadA-like head" evidence="6">
    <location>
        <begin position="601"/>
        <end position="624"/>
    </location>
</feature>
<dbReference type="InterPro" id="IPR045584">
    <property type="entry name" value="Pilin-like"/>
</dbReference>
<evidence type="ECO:0000313" key="9">
    <source>
        <dbReference type="Proteomes" id="UP000003242"/>
    </source>
</evidence>
<organism evidence="8 9">
    <name type="scientific">Megasphaera lornae</name>
    <dbReference type="NCBI Taxonomy" id="1000568"/>
    <lineage>
        <taxon>Bacteria</taxon>
        <taxon>Bacillati</taxon>
        <taxon>Bacillota</taxon>
        <taxon>Negativicutes</taxon>
        <taxon>Veillonellales</taxon>
        <taxon>Veillonellaceae</taxon>
        <taxon>Megasphaera</taxon>
    </lineage>
</organism>
<feature type="domain" description="Trimeric autotransporter adhesin YadA-like head" evidence="6">
    <location>
        <begin position="642"/>
        <end position="664"/>
    </location>
</feature>
<feature type="region of interest" description="Disordered" evidence="4">
    <location>
        <begin position="432"/>
        <end position="466"/>
    </location>
</feature>
<feature type="domain" description="Trimeric autotransporter adhesin YadA-like stalk" evidence="7">
    <location>
        <begin position="970"/>
        <end position="1000"/>
    </location>
</feature>
<evidence type="ECO:0000256" key="5">
    <source>
        <dbReference type="SAM" id="SignalP"/>
    </source>
</evidence>
<evidence type="ECO:0000259" key="6">
    <source>
        <dbReference type="Pfam" id="PF05658"/>
    </source>
</evidence>
<gene>
    <name evidence="8" type="ORF">HMPREF0889_0468</name>
</gene>
<feature type="domain" description="Trimeric autotransporter adhesin YadA-like head" evidence="6">
    <location>
        <begin position="66"/>
        <end position="92"/>
    </location>
</feature>
<dbReference type="GO" id="GO:0019867">
    <property type="term" value="C:outer membrane"/>
    <property type="evidence" value="ECO:0007669"/>
    <property type="project" value="InterPro"/>
</dbReference>
<keyword evidence="3" id="KW-0175">Coiled coil</keyword>
<sequence length="1139" mass="117187">MKTYRKLKSKKSVHWKAAAALAAAFCTLGLSGTMAAEVSNGVGHFVSVKAEGSSVTQDKNYNNDGAVGAGSVAIGQGTESNGKNSVAIGRNAGKNKPADTFKTGAEKDKTQQEASVYIGVDSGLNSSASYLLAVGAQAGAQSVGVNNVYIGTNAGKNTQGDNNIILGVGRDIPKSPIGARRRTQTLETVKVENSVVLGYQAMAGVNDGVANMWKIRNAVTKDVIVFGTHALGNGTNTIAVGTNAKSLNSIAVGADSNSKKQSVALGEKARSMSEHSVAIGFDAYTNIDDGVALGSFSNAYRKANIGVTAQEYVQDRTHKPAYDPAAQDGLYRHTAKELQLKKAFENADTALGDDPDNETKKAVWTNAQTLYYQQSAVWSATKGAVSVGCFANGITRQITDVAAGSYDTDAVNVAQLKALDKKYAGLLQGTVSAHSGQGSSTTAGTGSMSSTTDTTSHTTSEPTLSVPSQETMVNWKNISFGKGYKNIIKGAKATGENAVAIGNGAENSGIDGITIGRDAGIAAKGDANVYVGARAGMNIQGQENIILGEAPDKADLVRRKLDKSIVLGVKAQAGTPDSPNHASEKADTNLVVIGTSASGRGINTIAIGTLAKTLGNNSISLGTAAQADNSIAIGMKSVSNGNAVAIGTQAYSNGKNSVAFGTKAMATMAKSVALGADSQAMREAGCEDAAAVGYDPFTGKTHVQEQNASGIDPFVSTRAAVSVGAADQNVLRQIVGVAAGSEDTDAVNVAQLKALEKKMQASMTAISSKQAIPGSDGKGIKLGEGAKVTYKDGIAIGNNAWSKNKGSIVVGNNMIGRAKNVVAIGHQGGAFQEDAIAIGTTACANGGIALGTKASSQAVSAVAIGKSAYSTSQSIAIGEESTGFYQSSVAIGFEAKAHEKGTVALGSEAVSDRPANKDRAAALGYDPLQEQAHVVQPANGDREADNADSGYISTRGAVSVGDADHNVFRQIINVAAGSYDTDAVNVRQLKDLGKRVDNIRTSMQGRMDQLTAHVNDLDTQSQSYSAGAAALAALHPAGDTSRTWNLSAAFGHAGNTNVMALGIYYRPNAQTLWSFGSSLGAKQNVINGSLSFAFGKSVHTNDMTKKVAELQAAVAKQKEELAAVKQLLVQYTSVMSSRK</sequence>
<dbReference type="RefSeq" id="WP_009369658.1">
    <property type="nucleotide sequence ID" value="NZ_ADGP01000016.1"/>
</dbReference>
<evidence type="ECO:0000256" key="1">
    <source>
        <dbReference type="ARBA" id="ARBA00022448"/>
    </source>
</evidence>
<feature type="domain" description="Trimeric autotransporter adhesin YadA-like stalk" evidence="7">
    <location>
        <begin position="733"/>
        <end position="769"/>
    </location>
</feature>
<dbReference type="InterPro" id="IPR008635">
    <property type="entry name" value="Coiled_stalk_dom"/>
</dbReference>
<dbReference type="Proteomes" id="UP000003242">
    <property type="component" value="Unassembled WGS sequence"/>
</dbReference>
<dbReference type="InterPro" id="IPR011049">
    <property type="entry name" value="Serralysin-like_metalloprot_C"/>
</dbReference>
<dbReference type="EMBL" id="ADGP01000016">
    <property type="protein sequence ID" value="EFD94241.1"/>
    <property type="molecule type" value="Genomic_DNA"/>
</dbReference>
<dbReference type="SUPFAM" id="SSF101967">
    <property type="entry name" value="Adhesin YadA, collagen-binding domain"/>
    <property type="match status" value="3"/>
</dbReference>
<feature type="chain" id="PRO_5003048397" evidence="5">
    <location>
        <begin position="36"/>
        <end position="1139"/>
    </location>
</feature>
<feature type="domain" description="Trimeric autotransporter adhesin YadA-like head" evidence="6">
    <location>
        <begin position="792"/>
        <end position="813"/>
    </location>
</feature>
<evidence type="ECO:0000313" key="8">
    <source>
        <dbReference type="EMBL" id="EFD94241.1"/>
    </source>
</evidence>
<keyword evidence="1" id="KW-0813">Transport</keyword>
<feature type="domain" description="Trimeric autotransporter adhesin YadA-like head" evidence="6">
    <location>
        <begin position="274"/>
        <end position="297"/>
    </location>
</feature>
<dbReference type="Pfam" id="PF05662">
    <property type="entry name" value="YadA_stalk"/>
    <property type="match status" value="3"/>
</dbReference>
<evidence type="ECO:0000256" key="3">
    <source>
        <dbReference type="SAM" id="Coils"/>
    </source>
</evidence>
<dbReference type="eggNOG" id="COG5295">
    <property type="taxonomic scope" value="Bacteria"/>
</dbReference>
<feature type="domain" description="Trimeric autotransporter adhesin YadA-like head" evidence="6">
    <location>
        <begin position="490"/>
        <end position="505"/>
    </location>
</feature>
<dbReference type="SUPFAM" id="SSF54523">
    <property type="entry name" value="Pili subunits"/>
    <property type="match status" value="1"/>
</dbReference>
<feature type="coiled-coil region" evidence="3">
    <location>
        <begin position="1100"/>
        <end position="1127"/>
    </location>
</feature>
<keyword evidence="5" id="KW-0732">Signal</keyword>
<reference evidence="9" key="1">
    <citation type="submission" date="2009-12" db="EMBL/GenBank/DDBJ databases">
        <title>Sequence of Clostridiales genomosp. BVAB3 str. UPII9-5.</title>
        <authorList>
            <person name="Madupu R."/>
            <person name="Durkin A.S."/>
            <person name="Torralba M."/>
            <person name="Methe B."/>
            <person name="Sutton G.G."/>
            <person name="Strausberg R.L."/>
            <person name="Nelson K.E."/>
        </authorList>
    </citation>
    <scope>NUCLEOTIDE SEQUENCE [LARGE SCALE GENOMIC DNA]</scope>
    <source>
        <strain evidence="9">28L</strain>
    </source>
</reference>
<evidence type="ECO:0000256" key="2">
    <source>
        <dbReference type="ARBA" id="ARBA00022927"/>
    </source>
</evidence>
<dbReference type="Pfam" id="PF05658">
    <property type="entry name" value="YadA_head"/>
    <property type="match status" value="7"/>
</dbReference>
<accession>D3LU85</accession>
<feature type="domain" description="Trimeric autotransporter adhesin YadA-like head" evidence="6">
    <location>
        <begin position="887"/>
        <end position="909"/>
    </location>
</feature>
<feature type="signal peptide" evidence="5">
    <location>
        <begin position="1"/>
        <end position="35"/>
    </location>
</feature>
<keyword evidence="2" id="KW-0653">Protein transport</keyword>
<dbReference type="Gene3D" id="2.60.40.4050">
    <property type="match status" value="1"/>
</dbReference>
<proteinExistence type="predicted"/>
<dbReference type="AlphaFoldDB" id="D3LU85"/>